<sequence>MSLPPLLQSSLRIPAVAAPMFLASGPELVIETCKSGVVGSFPALNQRSSAGFEQWLQQITSALRDYEKDTGKTPAPFAVNLISHKSNDRLEADLALCEKYKVPLIITSLGAVKSLIDKVHNYGGLVFHDVTTLRHARKAADAGVDGLIAVSAGAGGHAGTLNPFALVSEIREFFDKTLLLSGAISRGSDIVAARAMGADLAYLGTRFICTKECLAVDDYKQMIIDSDAKDILYTPNISGVYANFLIPSVRRAGLDPANLTPPDHIDFGTEFSVDADKQDDSPQVGEKTKGAWLNIWSAGQGVANSKAVQPVAELVADLEREYRQTLSGLCST</sequence>
<evidence type="ECO:0000256" key="5">
    <source>
        <dbReference type="ARBA" id="ARBA00023033"/>
    </source>
</evidence>
<proteinExistence type="inferred from homology"/>
<dbReference type="RefSeq" id="WP_198569939.1">
    <property type="nucleotide sequence ID" value="NZ_CP066167.1"/>
</dbReference>
<dbReference type="Pfam" id="PF03060">
    <property type="entry name" value="NMO"/>
    <property type="match status" value="1"/>
</dbReference>
<dbReference type="CDD" id="cd04730">
    <property type="entry name" value="NPD_like"/>
    <property type="match status" value="1"/>
</dbReference>
<name>A0A7T4R120_9GAMM</name>
<evidence type="ECO:0000256" key="1">
    <source>
        <dbReference type="ARBA" id="ARBA00009881"/>
    </source>
</evidence>
<evidence type="ECO:0000256" key="2">
    <source>
        <dbReference type="ARBA" id="ARBA00022630"/>
    </source>
</evidence>
<keyword evidence="3" id="KW-0288">FMN</keyword>
<gene>
    <name evidence="6" type="ORF">I6N98_00805</name>
</gene>
<evidence type="ECO:0000256" key="3">
    <source>
        <dbReference type="ARBA" id="ARBA00022643"/>
    </source>
</evidence>
<comment type="similarity">
    <text evidence="1">Belongs to the nitronate monooxygenase family. NMO class I subfamily.</text>
</comment>
<dbReference type="InterPro" id="IPR004136">
    <property type="entry name" value="NMO"/>
</dbReference>
<dbReference type="AlphaFoldDB" id="A0A7T4R120"/>
<dbReference type="SUPFAM" id="SSF51412">
    <property type="entry name" value="Inosine monophosphate dehydrogenase (IMPDH)"/>
    <property type="match status" value="1"/>
</dbReference>
<dbReference type="Proteomes" id="UP000596063">
    <property type="component" value="Chromosome"/>
</dbReference>
<protein>
    <submittedName>
        <fullName evidence="6">Nitronate monooxygenase</fullName>
    </submittedName>
</protein>
<accession>A0A7T4R120</accession>
<dbReference type="FunFam" id="3.20.20.70:FF:000210">
    <property type="entry name" value="2-nitropropane dioxygenase"/>
    <property type="match status" value="1"/>
</dbReference>
<keyword evidence="2" id="KW-0285">Flavoprotein</keyword>
<evidence type="ECO:0000313" key="6">
    <source>
        <dbReference type="EMBL" id="QQD18448.1"/>
    </source>
</evidence>
<dbReference type="GO" id="GO:0018580">
    <property type="term" value="F:nitronate monooxygenase activity"/>
    <property type="evidence" value="ECO:0007669"/>
    <property type="project" value="InterPro"/>
</dbReference>
<keyword evidence="4" id="KW-0560">Oxidoreductase</keyword>
<keyword evidence="7" id="KW-1185">Reference proteome</keyword>
<dbReference type="KEGG" id="snan:I6N98_00805"/>
<organism evidence="6 7">
    <name type="scientific">Spongiibacter nanhainus</name>
    <dbReference type="NCBI Taxonomy" id="2794344"/>
    <lineage>
        <taxon>Bacteria</taxon>
        <taxon>Pseudomonadati</taxon>
        <taxon>Pseudomonadota</taxon>
        <taxon>Gammaproteobacteria</taxon>
        <taxon>Cellvibrionales</taxon>
        <taxon>Spongiibacteraceae</taxon>
        <taxon>Spongiibacter</taxon>
    </lineage>
</organism>
<dbReference type="Gene3D" id="3.20.20.70">
    <property type="entry name" value="Aldolase class I"/>
    <property type="match status" value="1"/>
</dbReference>
<dbReference type="PANTHER" id="PTHR42747">
    <property type="entry name" value="NITRONATE MONOOXYGENASE-RELATED"/>
    <property type="match status" value="1"/>
</dbReference>
<dbReference type="PANTHER" id="PTHR42747:SF4">
    <property type="entry name" value="BLR1330 PROTEIN"/>
    <property type="match status" value="1"/>
</dbReference>
<dbReference type="InterPro" id="IPR013785">
    <property type="entry name" value="Aldolase_TIM"/>
</dbReference>
<evidence type="ECO:0000313" key="7">
    <source>
        <dbReference type="Proteomes" id="UP000596063"/>
    </source>
</evidence>
<reference evidence="6 7" key="1">
    <citation type="submission" date="2020-12" db="EMBL/GenBank/DDBJ databases">
        <authorList>
            <person name="Shan Y."/>
        </authorList>
    </citation>
    <scope>NUCLEOTIDE SEQUENCE [LARGE SCALE GENOMIC DNA]</scope>
    <source>
        <strain evidence="7">csc3.9</strain>
    </source>
</reference>
<keyword evidence="5 6" id="KW-0503">Monooxygenase</keyword>
<evidence type="ECO:0000256" key="4">
    <source>
        <dbReference type="ARBA" id="ARBA00023002"/>
    </source>
</evidence>
<dbReference type="EMBL" id="CP066167">
    <property type="protein sequence ID" value="QQD18448.1"/>
    <property type="molecule type" value="Genomic_DNA"/>
</dbReference>